<dbReference type="PANTHER" id="PTHR35861:SF1">
    <property type="entry name" value="PHAGE TAIL SHEATH PROTEIN"/>
    <property type="match status" value="1"/>
</dbReference>
<dbReference type="STRING" id="92487.SAMN02745130_02192"/>
<name>A0A1T4WVG7_9GAMM</name>
<protein>
    <submittedName>
        <fullName evidence="1">Uncharacterized protein</fullName>
    </submittedName>
</protein>
<dbReference type="EMBL" id="FUYB01000009">
    <property type="protein sequence ID" value="SKA81343.1"/>
    <property type="molecule type" value="Genomic_DNA"/>
</dbReference>
<proteinExistence type="predicted"/>
<dbReference type="RefSeq" id="WP_078922680.1">
    <property type="nucleotide sequence ID" value="NZ_FUYB01000009.1"/>
</dbReference>
<accession>A0A1T4WVG7</accession>
<dbReference type="InterPro" id="IPR052042">
    <property type="entry name" value="Tail_sheath_structural"/>
</dbReference>
<dbReference type="AlphaFoldDB" id="A0A1T4WVG7"/>
<keyword evidence="2" id="KW-1185">Reference proteome</keyword>
<reference evidence="1 2" key="1">
    <citation type="submission" date="2017-02" db="EMBL/GenBank/DDBJ databases">
        <authorList>
            <person name="Peterson S.W."/>
        </authorList>
    </citation>
    <scope>NUCLEOTIDE SEQUENCE [LARGE SCALE GENOMIC DNA]</scope>
    <source>
        <strain evidence="1 2">ATCC 49788</strain>
    </source>
</reference>
<dbReference type="OrthoDB" id="9767864at2"/>
<evidence type="ECO:0000313" key="2">
    <source>
        <dbReference type="Proteomes" id="UP000190460"/>
    </source>
</evidence>
<dbReference type="Proteomes" id="UP000190460">
    <property type="component" value="Unassembled WGS sequence"/>
</dbReference>
<sequence>MPSNFYHGPSILQSQDAAPTAITPASTPIGLIATAEDADAQFYPLNTPVLLSDRSSMDKAGTNGTLSGALAAIYDQGINPQIVVVRVPSSSDAAEQAAHVAAGTLAMTASQSLFEVTPEILGAPGLDAESVAVTALQNLADRVGGFAYVGAKGSTRAEVVAVRQLYNHRRMMLIWPEFERGENTVQAVAVALGLRSKIDANASIGGRAKTLSNVPLADDFVATVPPLTISQAVDYFGADSDGNYLNAMHVTTLRRENGLRFFGNRTCSNELMWQYESAVRMTDHIAKIIQRHEFAATDGLISQQLLDHRIEMIQFELDTLVRQGWLLKGARVIKHPTKNSVDEIREGATWLYADFTVPPPNEQPGIVLRITHDYLLNVLG</sequence>
<gene>
    <name evidence="1" type="ORF">SAMN02745130_02192</name>
</gene>
<dbReference type="PANTHER" id="PTHR35861">
    <property type="match status" value="1"/>
</dbReference>
<evidence type="ECO:0000313" key="1">
    <source>
        <dbReference type="EMBL" id="SKA81343.1"/>
    </source>
</evidence>
<organism evidence="1 2">
    <name type="scientific">Thiothrix eikelboomii</name>
    <dbReference type="NCBI Taxonomy" id="92487"/>
    <lineage>
        <taxon>Bacteria</taxon>
        <taxon>Pseudomonadati</taxon>
        <taxon>Pseudomonadota</taxon>
        <taxon>Gammaproteobacteria</taxon>
        <taxon>Thiotrichales</taxon>
        <taxon>Thiotrichaceae</taxon>
        <taxon>Thiothrix</taxon>
    </lineage>
</organism>